<dbReference type="Gene3D" id="3.30.460.10">
    <property type="entry name" value="Beta Polymerase, domain 2"/>
    <property type="match status" value="1"/>
</dbReference>
<feature type="compositionally biased region" description="Polar residues" evidence="12">
    <location>
        <begin position="1"/>
        <end position="16"/>
    </location>
</feature>
<dbReference type="InterPro" id="IPR002008">
    <property type="entry name" value="DNA_pol_X_beta-like"/>
</dbReference>
<dbReference type="SUPFAM" id="SSF81301">
    <property type="entry name" value="Nucleotidyltransferase"/>
    <property type="match status" value="1"/>
</dbReference>
<evidence type="ECO:0000256" key="11">
    <source>
        <dbReference type="ARBA" id="ARBA00049244"/>
    </source>
</evidence>
<feature type="region of interest" description="Disordered" evidence="12">
    <location>
        <begin position="339"/>
        <end position="379"/>
    </location>
</feature>
<dbReference type="FunFam" id="3.30.210.10:FF:000005">
    <property type="entry name" value="DNA polymerase IV"/>
    <property type="match status" value="1"/>
</dbReference>
<dbReference type="EC" id="2.7.7.7" evidence="2"/>
<dbReference type="Pfam" id="PF14792">
    <property type="entry name" value="DNA_pol_B_palm"/>
    <property type="match status" value="1"/>
</dbReference>
<evidence type="ECO:0000259" key="13">
    <source>
        <dbReference type="PROSITE" id="PS50172"/>
    </source>
</evidence>
<dbReference type="InterPro" id="IPR043519">
    <property type="entry name" value="NT_sf"/>
</dbReference>
<evidence type="ECO:0000256" key="1">
    <source>
        <dbReference type="ARBA" id="ARBA00008323"/>
    </source>
</evidence>
<dbReference type="Pfam" id="PF14791">
    <property type="entry name" value="DNA_pol_B_thumb"/>
    <property type="match status" value="1"/>
</dbReference>
<dbReference type="Gene3D" id="1.10.150.20">
    <property type="entry name" value="5' to 3' exonuclease, C-terminal subdomain"/>
    <property type="match status" value="1"/>
</dbReference>
<keyword evidence="5" id="KW-0548">Nucleotidyltransferase</keyword>
<feature type="region of interest" description="Disordered" evidence="12">
    <location>
        <begin position="1"/>
        <end position="65"/>
    </location>
</feature>
<dbReference type="InterPro" id="IPR002054">
    <property type="entry name" value="DNA-dir_DNA_pol_X"/>
</dbReference>
<dbReference type="GO" id="GO:0003887">
    <property type="term" value="F:DNA-directed DNA polymerase activity"/>
    <property type="evidence" value="ECO:0007669"/>
    <property type="project" value="UniProtKB-KW"/>
</dbReference>
<dbReference type="SMART" id="SM00483">
    <property type="entry name" value="POLXc"/>
    <property type="match status" value="1"/>
</dbReference>
<dbReference type="GO" id="GO:0006260">
    <property type="term" value="P:DNA replication"/>
    <property type="evidence" value="ECO:0007669"/>
    <property type="project" value="UniProtKB-KW"/>
</dbReference>
<evidence type="ECO:0000256" key="5">
    <source>
        <dbReference type="ARBA" id="ARBA00022695"/>
    </source>
</evidence>
<dbReference type="CDD" id="cd00141">
    <property type="entry name" value="NT_POLXc"/>
    <property type="match status" value="1"/>
</dbReference>
<dbReference type="Gene3D" id="3.30.210.10">
    <property type="entry name" value="DNA polymerase, thumb domain"/>
    <property type="match status" value="1"/>
</dbReference>
<feature type="domain" description="BRCT" evidence="13">
    <location>
        <begin position="204"/>
        <end position="281"/>
    </location>
</feature>
<feature type="domain" description="BRCT" evidence="13">
    <location>
        <begin position="90"/>
        <end position="158"/>
    </location>
</feature>
<dbReference type="PRINTS" id="PR00870">
    <property type="entry name" value="DNAPOLXBETA"/>
</dbReference>
<keyword evidence="9" id="KW-0238">DNA-binding</keyword>
<dbReference type="PRINTS" id="PR00869">
    <property type="entry name" value="DNAPOLX"/>
</dbReference>
<evidence type="ECO:0000256" key="9">
    <source>
        <dbReference type="ARBA" id="ARBA00023125"/>
    </source>
</evidence>
<evidence type="ECO:0000256" key="8">
    <source>
        <dbReference type="ARBA" id="ARBA00022932"/>
    </source>
</evidence>
<dbReference type="InterPro" id="IPR037160">
    <property type="entry name" value="DNA_Pol_thumb_sf"/>
</dbReference>
<evidence type="ECO:0000256" key="6">
    <source>
        <dbReference type="ARBA" id="ARBA00022705"/>
    </source>
</evidence>
<dbReference type="InterPro" id="IPR027421">
    <property type="entry name" value="DNA_pol_lamdba_lyase_dom_sf"/>
</dbReference>
<comment type="caution">
    <text evidence="14">The sequence shown here is derived from an EMBL/GenBank/DDBJ whole genome shotgun (WGS) entry which is preliminary data.</text>
</comment>
<dbReference type="AlphaFoldDB" id="A0A8X7N5M3"/>
<comment type="catalytic activity">
    <reaction evidence="11">
        <text>DNA(n) + a 2'-deoxyribonucleoside 5'-triphosphate = DNA(n+1) + diphosphate</text>
        <dbReference type="Rhea" id="RHEA:22508"/>
        <dbReference type="Rhea" id="RHEA-COMP:17339"/>
        <dbReference type="Rhea" id="RHEA-COMP:17340"/>
        <dbReference type="ChEBI" id="CHEBI:33019"/>
        <dbReference type="ChEBI" id="CHEBI:61560"/>
        <dbReference type="ChEBI" id="CHEBI:173112"/>
        <dbReference type="EC" id="2.7.7.7"/>
    </reaction>
</comment>
<dbReference type="GO" id="GO:0006303">
    <property type="term" value="P:double-strand break repair via nonhomologous end joining"/>
    <property type="evidence" value="ECO:0007669"/>
    <property type="project" value="TreeGrafter"/>
</dbReference>
<keyword evidence="3" id="KW-0237">DNA synthesis</keyword>
<dbReference type="PANTHER" id="PTHR11276:SF28">
    <property type="entry name" value="DNA POLYMERASE LAMBDA"/>
    <property type="match status" value="1"/>
</dbReference>
<keyword evidence="6" id="KW-0235">DNA replication</keyword>
<evidence type="ECO:0000256" key="12">
    <source>
        <dbReference type="SAM" id="MobiDB-lite"/>
    </source>
</evidence>
<dbReference type="PROSITE" id="PS50172">
    <property type="entry name" value="BRCT"/>
    <property type="match status" value="2"/>
</dbReference>
<dbReference type="Proteomes" id="UP000078113">
    <property type="component" value="Unassembled WGS sequence"/>
</dbReference>
<keyword evidence="8" id="KW-0239">DNA-directed DNA polymerase</keyword>
<dbReference type="InterPro" id="IPR019843">
    <property type="entry name" value="DNA_pol-X_BS"/>
</dbReference>
<dbReference type="GO" id="GO:0003677">
    <property type="term" value="F:DNA binding"/>
    <property type="evidence" value="ECO:0007669"/>
    <property type="project" value="UniProtKB-KW"/>
</dbReference>
<protein>
    <recommendedName>
        <fullName evidence="2">DNA-directed DNA polymerase</fullName>
        <ecNumber evidence="2">2.7.7.7</ecNumber>
    </recommendedName>
</protein>
<dbReference type="InterPro" id="IPR001357">
    <property type="entry name" value="BRCT_dom"/>
</dbReference>
<accession>A0A8X7N5M3</accession>
<proteinExistence type="inferred from homology"/>
<evidence type="ECO:0000313" key="14">
    <source>
        <dbReference type="EMBL" id="KAE8266529.1"/>
    </source>
</evidence>
<dbReference type="InterPro" id="IPR028207">
    <property type="entry name" value="DNA_pol_B_palm_palm"/>
</dbReference>
<dbReference type="InterPro" id="IPR029398">
    <property type="entry name" value="PolB_thumb"/>
</dbReference>
<gene>
    <name evidence="14" type="ORF">A4X09_0g5824</name>
</gene>
<dbReference type="PANTHER" id="PTHR11276">
    <property type="entry name" value="DNA POLYMERASE TYPE-X FAMILY MEMBER"/>
    <property type="match status" value="1"/>
</dbReference>
<keyword evidence="4" id="KW-0808">Transferase</keyword>
<evidence type="ECO:0000256" key="7">
    <source>
        <dbReference type="ARBA" id="ARBA00022763"/>
    </source>
</evidence>
<feature type="compositionally biased region" description="Polar residues" evidence="12">
    <location>
        <begin position="26"/>
        <end position="37"/>
    </location>
</feature>
<reference evidence="14" key="1">
    <citation type="submission" date="2016-04" db="EMBL/GenBank/DDBJ databases">
        <authorList>
            <person name="Nguyen H.D."/>
            <person name="Samba Siva P."/>
            <person name="Cullis J."/>
            <person name="Levesque C.A."/>
            <person name="Hambleton S."/>
        </authorList>
    </citation>
    <scope>NUCLEOTIDE SEQUENCE</scope>
    <source>
        <strain evidence="14">DAOMC 236422</strain>
    </source>
</reference>
<evidence type="ECO:0000256" key="2">
    <source>
        <dbReference type="ARBA" id="ARBA00012417"/>
    </source>
</evidence>
<keyword evidence="10" id="KW-0234">DNA repair</keyword>
<keyword evidence="7" id="KW-0227">DNA damage</keyword>
<dbReference type="Gene3D" id="1.10.150.110">
    <property type="entry name" value="DNA polymerase beta, N-terminal domain-like"/>
    <property type="match status" value="1"/>
</dbReference>
<sequence length="749" mass="81911">MSQKQPSSVSSTPQKQRTVEGVLQHLRSSNAVQSSPPSAGKSKKRKQPDYLTTSSQAGPSGGALKKRVLSTSTRLYVKRVKIDKDAAEGLKRLAASLGAVITDVEHANIIVTDTWAEARAKAGLRPEYYKEQAHVLHTSWLEDTAEKGIFLGFEKYRILPAPTATDVFADQSKVHSDGSATEAVTTDGESVGDDTASDATLESGMRFPLRGLWVHILPVKLDKPAMETLRARVLALGANVVPQENADVIVSAAAAAARVKPFLKGTKDASNNPPLLHSRWIDQVESKQAWVDTADCSVTGFPEQRKLSVKDVRKLAKMKRPLPSGALIANQVLKAASSSAPITKIPESQAAESQAEEEEEEIPVYSPLEGSQVQSPEAEEHIADGAEDADDKLEGYPWTNSEFACQRPSPLVCINQGIVEELGVLQKQRILIGEPRSALSYQRAISAIKSYREDLSKDPGSAVKIKGVGIKIGGLVKQFYEEGHIAEAQSIRSDSALRVMMDFMELYGIGPSNARVLYNDGCRSVEDVVAAGRSYGTKLDVRECIKILPDLRQKIPRREVESIAETIMTKANELLPGCLHTICGGYRRGKPASGDVDIVITHPDHSPAEVCKKLIASLRAEGLVTHVIGLSNENASTNLEETSPTSHNVAELVFKTKGAQQGAAPLHRRLDLIFCHRQVYGACVVGWTGSTMFERDIRRWAQKKFNYKFHNYGITDRDTGELIETPEESDVFTTLNLDWIPPRLRNCDL</sequence>
<dbReference type="PROSITE" id="PS00522">
    <property type="entry name" value="DNA_POLYMERASE_X"/>
    <property type="match status" value="1"/>
</dbReference>
<name>A0A8X7N5M3_9BASI</name>
<evidence type="ECO:0000313" key="15">
    <source>
        <dbReference type="Proteomes" id="UP000078113"/>
    </source>
</evidence>
<feature type="region of interest" description="Disordered" evidence="12">
    <location>
        <begin position="176"/>
        <end position="196"/>
    </location>
</feature>
<evidence type="ECO:0000256" key="3">
    <source>
        <dbReference type="ARBA" id="ARBA00022634"/>
    </source>
</evidence>
<evidence type="ECO:0000256" key="4">
    <source>
        <dbReference type="ARBA" id="ARBA00022679"/>
    </source>
</evidence>
<dbReference type="GO" id="GO:0005634">
    <property type="term" value="C:nucleus"/>
    <property type="evidence" value="ECO:0007669"/>
    <property type="project" value="TreeGrafter"/>
</dbReference>
<dbReference type="SUPFAM" id="SSF81585">
    <property type="entry name" value="PsbU/PolX domain-like"/>
    <property type="match status" value="1"/>
</dbReference>
<organism evidence="14 15">
    <name type="scientific">Tilletia walkeri</name>
    <dbReference type="NCBI Taxonomy" id="117179"/>
    <lineage>
        <taxon>Eukaryota</taxon>
        <taxon>Fungi</taxon>
        <taxon>Dikarya</taxon>
        <taxon>Basidiomycota</taxon>
        <taxon>Ustilaginomycotina</taxon>
        <taxon>Exobasidiomycetes</taxon>
        <taxon>Tilletiales</taxon>
        <taxon>Tilletiaceae</taxon>
        <taxon>Tilletia</taxon>
    </lineage>
</organism>
<keyword evidence="15" id="KW-1185">Reference proteome</keyword>
<evidence type="ECO:0000256" key="10">
    <source>
        <dbReference type="ARBA" id="ARBA00023204"/>
    </source>
</evidence>
<feature type="compositionally biased region" description="Polar residues" evidence="12">
    <location>
        <begin position="178"/>
        <end position="188"/>
    </location>
</feature>
<dbReference type="EMBL" id="LWDG02000323">
    <property type="protein sequence ID" value="KAE8266529.1"/>
    <property type="molecule type" value="Genomic_DNA"/>
</dbReference>
<reference evidence="14" key="2">
    <citation type="journal article" date="2019" name="IMA Fungus">
        <title>Genome sequencing and comparison of five Tilletia species to identify candidate genes for the detection of regulated species infecting wheat.</title>
        <authorList>
            <person name="Nguyen H.D.T."/>
            <person name="Sultana T."/>
            <person name="Kesanakurti P."/>
            <person name="Hambleton S."/>
        </authorList>
    </citation>
    <scope>NUCLEOTIDE SEQUENCE</scope>
    <source>
        <strain evidence="14">DAOMC 236422</strain>
    </source>
</reference>
<dbReference type="SUPFAM" id="SSF47802">
    <property type="entry name" value="DNA polymerase beta, N-terminal domain-like"/>
    <property type="match status" value="1"/>
</dbReference>
<dbReference type="InterPro" id="IPR022312">
    <property type="entry name" value="DNA_pol_X"/>
</dbReference>
<comment type="similarity">
    <text evidence="1">Belongs to the DNA polymerase type-X family.</text>
</comment>